<dbReference type="InParanoid" id="G0VB08"/>
<organism evidence="1 2">
    <name type="scientific">Naumovozyma castellii</name>
    <name type="common">Yeast</name>
    <name type="synonym">Saccharomyces castellii</name>
    <dbReference type="NCBI Taxonomy" id="27288"/>
    <lineage>
        <taxon>Eukaryota</taxon>
        <taxon>Fungi</taxon>
        <taxon>Dikarya</taxon>
        <taxon>Ascomycota</taxon>
        <taxon>Saccharomycotina</taxon>
        <taxon>Saccharomycetes</taxon>
        <taxon>Saccharomycetales</taxon>
        <taxon>Saccharomycetaceae</taxon>
        <taxon>Naumovozyma</taxon>
    </lineage>
</organism>
<dbReference type="RefSeq" id="XP_003674508.1">
    <property type="nucleotide sequence ID" value="XM_003674460.1"/>
</dbReference>
<dbReference type="HOGENOM" id="CLU_136376_0_0_1"/>
<dbReference type="PANTHER" id="PTHR31002">
    <property type="entry name" value="SERIPAUPERIN"/>
    <property type="match status" value="1"/>
</dbReference>
<proteinExistence type="predicted"/>
<sequence>MVKLSNYAAAFTALAASTNALTTLSASDETVNLIELAVYVHDIKSHMLDYLKMQMANPSQKYPDIIETAVLHNYSNDDFTTLFLDIDGAEVTSMLTGVSWYSTRLLPAIEASLSARGIVIGTPSPSTSSVAVVTSSTAPSTSSAIVPA</sequence>
<keyword evidence="2" id="KW-1185">Reference proteome</keyword>
<dbReference type="STRING" id="1064592.G0VB08"/>
<dbReference type="OMA" id="LKMQMAN"/>
<dbReference type="OrthoDB" id="4060994at2759"/>
<dbReference type="KEGG" id="ncs:NCAS_0B00470"/>
<dbReference type="InterPro" id="IPR050788">
    <property type="entry name" value="Yeast_SRP1/TIP1_CWP"/>
</dbReference>
<dbReference type="GO" id="GO:0031505">
    <property type="term" value="P:fungal-type cell wall organization"/>
    <property type="evidence" value="ECO:0007669"/>
    <property type="project" value="TreeGrafter"/>
</dbReference>
<dbReference type="Pfam" id="PF00660">
    <property type="entry name" value="SRP1_TIP1"/>
    <property type="match status" value="1"/>
</dbReference>
<dbReference type="GO" id="GO:0000324">
    <property type="term" value="C:fungal-type vacuole"/>
    <property type="evidence" value="ECO:0007669"/>
    <property type="project" value="TreeGrafter"/>
</dbReference>
<protein>
    <submittedName>
        <fullName evidence="1">Uncharacterized protein</fullName>
    </submittedName>
</protein>
<evidence type="ECO:0000313" key="1">
    <source>
        <dbReference type="EMBL" id="CCC68131.1"/>
    </source>
</evidence>
<evidence type="ECO:0000313" key="2">
    <source>
        <dbReference type="Proteomes" id="UP000001640"/>
    </source>
</evidence>
<dbReference type="eggNOG" id="ENOG502SR1B">
    <property type="taxonomic scope" value="Eukaryota"/>
</dbReference>
<dbReference type="GO" id="GO:0009277">
    <property type="term" value="C:fungal-type cell wall"/>
    <property type="evidence" value="ECO:0007669"/>
    <property type="project" value="TreeGrafter"/>
</dbReference>
<dbReference type="GO" id="GO:0005199">
    <property type="term" value="F:structural constituent of cell wall"/>
    <property type="evidence" value="ECO:0007669"/>
    <property type="project" value="TreeGrafter"/>
</dbReference>
<dbReference type="GeneID" id="96901695"/>
<gene>
    <name evidence="1" type="primary">NCAS0B00470</name>
    <name evidence="1" type="ordered locus">NCAS_0B00470</name>
</gene>
<dbReference type="FunCoup" id="G0VB08">
    <property type="interactions" value="112"/>
</dbReference>
<dbReference type="EMBL" id="HE576753">
    <property type="protein sequence ID" value="CCC68131.1"/>
    <property type="molecule type" value="Genomic_DNA"/>
</dbReference>
<dbReference type="PANTHER" id="PTHR31002:SF34">
    <property type="entry name" value="CELL WALL PROTEIN CWP1-RELATED"/>
    <property type="match status" value="1"/>
</dbReference>
<reference key="2">
    <citation type="submission" date="2011-08" db="EMBL/GenBank/DDBJ databases">
        <title>Genome sequence of Naumovozyma castellii.</title>
        <authorList>
            <person name="Gordon J.L."/>
            <person name="Armisen D."/>
            <person name="Proux-Wera E."/>
            <person name="OhEigeartaigh S.S."/>
            <person name="Byrne K.P."/>
            <person name="Wolfe K.H."/>
        </authorList>
    </citation>
    <scope>NUCLEOTIDE SEQUENCE</scope>
    <source>
        <strain>Type strain:CBS 4309</strain>
    </source>
</reference>
<dbReference type="InterPro" id="IPR000992">
    <property type="entry name" value="SRP1_TIP1"/>
</dbReference>
<dbReference type="AlphaFoldDB" id="G0VB08"/>
<accession>G0VB08</accession>
<name>G0VB08_NAUCA</name>
<reference evidence="1 2" key="1">
    <citation type="journal article" date="2011" name="Proc. Natl. Acad. Sci. U.S.A.">
        <title>Evolutionary erosion of yeast sex chromosomes by mating-type switching accidents.</title>
        <authorList>
            <person name="Gordon J.L."/>
            <person name="Armisen D."/>
            <person name="Proux-Wera E."/>
            <person name="Oheigeartaigh S.S."/>
            <person name="Byrne K.P."/>
            <person name="Wolfe K.H."/>
        </authorList>
    </citation>
    <scope>NUCLEOTIDE SEQUENCE [LARGE SCALE GENOMIC DNA]</scope>
    <source>
        <strain evidence="2">ATCC 76901 / BCRC 22586 / CBS 4309 / NBRC 1992 / NRRL Y-12630</strain>
    </source>
</reference>
<dbReference type="Proteomes" id="UP000001640">
    <property type="component" value="Chromosome 2"/>
</dbReference>